<dbReference type="AlphaFoldDB" id="A0A2S5D149"/>
<proteinExistence type="predicted"/>
<dbReference type="EMBL" id="PGLV01000001">
    <property type="protein sequence ID" value="POZ56784.1"/>
    <property type="molecule type" value="Genomic_DNA"/>
</dbReference>
<evidence type="ECO:0000256" key="1">
    <source>
        <dbReference type="SAM" id="MobiDB-lite"/>
    </source>
</evidence>
<evidence type="ECO:0000313" key="3">
    <source>
        <dbReference type="Proteomes" id="UP000237319"/>
    </source>
</evidence>
<dbReference type="RefSeq" id="WP_103976822.1">
    <property type="nucleotide sequence ID" value="NZ_PGLV01000001.1"/>
</dbReference>
<evidence type="ECO:0000313" key="2">
    <source>
        <dbReference type="EMBL" id="POZ56784.1"/>
    </source>
</evidence>
<organism evidence="2 3">
    <name type="scientific">Lysinibacillus sphaericus</name>
    <name type="common">Bacillus sphaericus</name>
    <dbReference type="NCBI Taxonomy" id="1421"/>
    <lineage>
        <taxon>Bacteria</taxon>
        <taxon>Bacillati</taxon>
        <taxon>Bacillota</taxon>
        <taxon>Bacilli</taxon>
        <taxon>Bacillales</taxon>
        <taxon>Bacillaceae</taxon>
        <taxon>Lysinibacillus</taxon>
    </lineage>
</organism>
<gene>
    <name evidence="2" type="ORF">LYSIN_01567</name>
</gene>
<comment type="caution">
    <text evidence="2">The sequence shown here is derived from an EMBL/GenBank/DDBJ whole genome shotgun (WGS) entry which is preliminary data.</text>
</comment>
<protein>
    <recommendedName>
        <fullName evidence="4">Xanthine phosphoribosyltransferase</fullName>
    </recommendedName>
</protein>
<feature type="region of interest" description="Disordered" evidence="1">
    <location>
        <begin position="1"/>
        <end position="33"/>
    </location>
</feature>
<sequence>MEENDGQEQVEGAQHADEKVEDVQTVDSEDKQDAVEEKIYTQADIDALQSQIDELLQYKPKELTENEINIQQKLEAIWIREVNQTLKEEGLEIFADFIKAEVDDTDSLHKQITKLKETVGKLELSNSYQPTNHKPIDAYSIAKKNKDAKSMIGAKLSF</sequence>
<feature type="compositionally biased region" description="Basic and acidic residues" evidence="1">
    <location>
        <begin position="14"/>
        <end position="33"/>
    </location>
</feature>
<dbReference type="Proteomes" id="UP000237319">
    <property type="component" value="Unassembled WGS sequence"/>
</dbReference>
<reference evidence="2 3" key="1">
    <citation type="submission" date="2017-11" db="EMBL/GenBank/DDBJ databases">
        <title>Genome sequence of Lysinibacillus sphaericus, a lignin-degrading bacteria isolated from municipal solid waste soil.</title>
        <authorList>
            <person name="Persinoti G.F."/>
            <person name="Paixao D.A."/>
            <person name="Bugg T.D."/>
            <person name="Squina F.M."/>
        </authorList>
    </citation>
    <scope>NUCLEOTIDE SEQUENCE [LARGE SCALE GENOMIC DNA]</scope>
    <source>
        <strain evidence="2 3">A1</strain>
    </source>
</reference>
<evidence type="ECO:0008006" key="4">
    <source>
        <dbReference type="Google" id="ProtNLM"/>
    </source>
</evidence>
<name>A0A2S5D149_LYSSH</name>
<accession>A0A2S5D149</accession>
<keyword evidence="3" id="KW-1185">Reference proteome</keyword>